<dbReference type="OrthoDB" id="5077650at2"/>
<evidence type="ECO:0000313" key="3">
    <source>
        <dbReference type="Proteomes" id="UP000262172"/>
    </source>
</evidence>
<dbReference type="Proteomes" id="UP000262172">
    <property type="component" value="Unassembled WGS sequence"/>
</dbReference>
<keyword evidence="3" id="KW-1185">Reference proteome</keyword>
<keyword evidence="1" id="KW-0812">Transmembrane</keyword>
<keyword evidence="1" id="KW-1133">Transmembrane helix</keyword>
<accession>A0A371NXG9</accession>
<feature type="transmembrane region" description="Helical" evidence="1">
    <location>
        <begin position="98"/>
        <end position="125"/>
    </location>
</feature>
<comment type="caution">
    <text evidence="2">The sequence shown here is derived from an EMBL/GenBank/DDBJ whole genome shotgun (WGS) entry which is preliminary data.</text>
</comment>
<sequence>MLATVLFLGFAILGLGMLSYFADVDILDVPALGQYPGVVGMLAAIVVFVVVLAPTARMPHPAYPASVLVALASALAHLAGVWLAALIGGAGVTAATAAVMQLVTGGATLVIGLAAVVAAWIGIALRRTRAQKPQWPWEDRSGDE</sequence>
<reference evidence="2 3" key="1">
    <citation type="submission" date="2018-08" db="EMBL/GenBank/DDBJ databases">
        <title>Isolation, diversity and antifungal activity of Actinobacteria from cow dung.</title>
        <authorList>
            <person name="Ling L."/>
        </authorList>
    </citation>
    <scope>NUCLEOTIDE SEQUENCE [LARGE SCALE GENOMIC DNA]</scope>
    <source>
        <strain evidence="2 3">NEAU-LLE</strain>
    </source>
</reference>
<evidence type="ECO:0000256" key="1">
    <source>
        <dbReference type="SAM" id="Phobius"/>
    </source>
</evidence>
<feature type="transmembrane region" description="Helical" evidence="1">
    <location>
        <begin position="68"/>
        <end position="92"/>
    </location>
</feature>
<proteinExistence type="predicted"/>
<dbReference type="RefSeq" id="WP_116240820.1">
    <property type="nucleotide sequence ID" value="NZ_QUAB01000014.1"/>
</dbReference>
<organism evidence="2 3">
    <name type="scientific">Microbacterium bovistercoris</name>
    <dbReference type="NCBI Taxonomy" id="2293570"/>
    <lineage>
        <taxon>Bacteria</taxon>
        <taxon>Bacillati</taxon>
        <taxon>Actinomycetota</taxon>
        <taxon>Actinomycetes</taxon>
        <taxon>Micrococcales</taxon>
        <taxon>Microbacteriaceae</taxon>
        <taxon>Microbacterium</taxon>
    </lineage>
</organism>
<evidence type="ECO:0000313" key="2">
    <source>
        <dbReference type="EMBL" id="REJ07906.1"/>
    </source>
</evidence>
<keyword evidence="1" id="KW-0472">Membrane</keyword>
<name>A0A371NXG9_9MICO</name>
<dbReference type="AlphaFoldDB" id="A0A371NXG9"/>
<feature type="transmembrane region" description="Helical" evidence="1">
    <location>
        <begin position="37"/>
        <end position="56"/>
    </location>
</feature>
<gene>
    <name evidence="2" type="ORF">DY023_02715</name>
</gene>
<dbReference type="EMBL" id="QUAB01000014">
    <property type="protein sequence ID" value="REJ07906.1"/>
    <property type="molecule type" value="Genomic_DNA"/>
</dbReference>
<protein>
    <submittedName>
        <fullName evidence="2">Uncharacterized protein</fullName>
    </submittedName>
</protein>